<dbReference type="EMBL" id="JACHHZ010000002">
    <property type="protein sequence ID" value="MBB6092802.1"/>
    <property type="molecule type" value="Genomic_DNA"/>
</dbReference>
<dbReference type="InterPro" id="IPR029787">
    <property type="entry name" value="Nucleotide_cyclase"/>
</dbReference>
<dbReference type="PROSITE" id="PS50887">
    <property type="entry name" value="GGDEF"/>
    <property type="match status" value="1"/>
</dbReference>
<feature type="transmembrane region" description="Helical" evidence="3">
    <location>
        <begin position="214"/>
        <end position="236"/>
    </location>
</feature>
<dbReference type="CDD" id="cd01949">
    <property type="entry name" value="GGDEF"/>
    <property type="match status" value="1"/>
</dbReference>
<evidence type="ECO:0000256" key="1">
    <source>
        <dbReference type="ARBA" id="ARBA00012282"/>
    </source>
</evidence>
<feature type="transmembrane region" description="Helical" evidence="3">
    <location>
        <begin position="140"/>
        <end position="160"/>
    </location>
</feature>
<dbReference type="InterPro" id="IPR035919">
    <property type="entry name" value="EAL_sf"/>
</dbReference>
<dbReference type="RefSeq" id="WP_184330596.1">
    <property type="nucleotide sequence ID" value="NZ_JACHHZ010000002.1"/>
</dbReference>
<dbReference type="NCBIfam" id="TIGR00254">
    <property type="entry name" value="GGDEF"/>
    <property type="match status" value="1"/>
</dbReference>
<dbReference type="EC" id="3.1.4.52" evidence="1"/>
<dbReference type="PANTHER" id="PTHR44757:SF2">
    <property type="entry name" value="BIOFILM ARCHITECTURE MAINTENANCE PROTEIN MBAA"/>
    <property type="match status" value="1"/>
</dbReference>
<dbReference type="InterPro" id="IPR000160">
    <property type="entry name" value="GGDEF_dom"/>
</dbReference>
<feature type="transmembrane region" description="Helical" evidence="3">
    <location>
        <begin position="172"/>
        <end position="194"/>
    </location>
</feature>
<evidence type="ECO:0000259" key="4">
    <source>
        <dbReference type="PROSITE" id="PS50883"/>
    </source>
</evidence>
<dbReference type="GO" id="GO:0071111">
    <property type="term" value="F:cyclic-guanylate-specific phosphodiesterase activity"/>
    <property type="evidence" value="ECO:0007669"/>
    <property type="project" value="UniProtKB-EC"/>
</dbReference>
<proteinExistence type="predicted"/>
<evidence type="ECO:0000256" key="3">
    <source>
        <dbReference type="PROSITE-ProRule" id="PRU00244"/>
    </source>
</evidence>
<keyword evidence="3" id="KW-1133">Transmembrane helix</keyword>
<dbReference type="AlphaFoldDB" id="A0A841HL04"/>
<dbReference type="Pfam" id="PF03707">
    <property type="entry name" value="MHYT"/>
    <property type="match status" value="4"/>
</dbReference>
<evidence type="ECO:0000259" key="6">
    <source>
        <dbReference type="PROSITE" id="PS50924"/>
    </source>
</evidence>
<gene>
    <name evidence="7" type="ORF">HNQ60_001680</name>
</gene>
<dbReference type="CDD" id="cd01948">
    <property type="entry name" value="EAL"/>
    <property type="match status" value="1"/>
</dbReference>
<keyword evidence="2" id="KW-0973">c-di-GMP</keyword>
<dbReference type="Gene3D" id="3.30.70.270">
    <property type="match status" value="1"/>
</dbReference>
<comment type="caution">
    <text evidence="7">The sequence shown here is derived from an EMBL/GenBank/DDBJ whole genome shotgun (WGS) entry which is preliminary data.</text>
</comment>
<protein>
    <recommendedName>
        <fullName evidence="1">cyclic-guanylate-specific phosphodiesterase</fullName>
        <ecNumber evidence="1">3.1.4.52</ecNumber>
    </recommendedName>
</protein>
<sequence length="712" mass="77611">MQGTYTPWLVTLSIAVAVVVSYTALSLAARVANSRGRIATAWVIGGAAVMGVGIWSMHFIGMLALSLPIRLTYSLPITAVSLGIAIAASAFALNFASRSTLDIKGLSLSALLLGAGIAAMHYTGMAGVRIVPGIQYEPGLFLASIGIAVSASFVALWLFFRLRRGQSWQMMLARVGAAVVMGFAITGMHYTGMAASKFGLGSYCLPGASLDNKWFAIALAVFAFGVMAIAILTAVYDAWLHQQQRDSDAAMDHQRLRSSLSDALTGLPNRVALVSAAEDAMVRADRNGTQIALLVLDVDRLKAINDSLGHQAGDEMLLELSRRLRSVLRHNDILARLAGDEFTIVATDMRSAHAVETVVEKVLAALEQKFVVSGVEVHPSVSIGISTYPLDGNSFELLLRRANAAMRYTKDSARGGYRFYAAEMSSFIDDRLALESELRRAIETGELEIHYQPKVDIPTNRVRSCEALIRWRHPTRGMVSPMTFIPVAEETGLIVPLGEWVLRQACLQVRHWIDTGMSPVRVAVNLSAKQFRQANLPAIVQSALAEAHLEPGFIELELTESAVMHDPEASAQTLATLSAMGVHISIDDFGTGYSSLSYLRRFPLDKLKIDRSFIRDLMKNPDDVSIVKAIISLAHSLRLRVVAEGVETADQLEFLRQLGCDQYQGYYCSPAVTPDDFAALIQRLRAERPELTEADMLRTQSRLSAFTPEVAN</sequence>
<evidence type="ECO:0000313" key="7">
    <source>
        <dbReference type="EMBL" id="MBB6092802.1"/>
    </source>
</evidence>
<organism evidence="7 8">
    <name type="scientific">Povalibacter uvarum</name>
    <dbReference type="NCBI Taxonomy" id="732238"/>
    <lineage>
        <taxon>Bacteria</taxon>
        <taxon>Pseudomonadati</taxon>
        <taxon>Pseudomonadota</taxon>
        <taxon>Gammaproteobacteria</taxon>
        <taxon>Steroidobacterales</taxon>
        <taxon>Steroidobacteraceae</taxon>
        <taxon>Povalibacter</taxon>
    </lineage>
</organism>
<keyword evidence="8" id="KW-1185">Reference proteome</keyword>
<evidence type="ECO:0000313" key="8">
    <source>
        <dbReference type="Proteomes" id="UP000588068"/>
    </source>
</evidence>
<feature type="transmembrane region" description="Helical" evidence="3">
    <location>
        <begin position="6"/>
        <end position="29"/>
    </location>
</feature>
<name>A0A841HL04_9GAMM</name>
<feature type="transmembrane region" description="Helical" evidence="3">
    <location>
        <begin position="108"/>
        <end position="128"/>
    </location>
</feature>
<dbReference type="SMART" id="SM00267">
    <property type="entry name" value="GGDEF"/>
    <property type="match status" value="1"/>
</dbReference>
<dbReference type="Gene3D" id="3.20.20.450">
    <property type="entry name" value="EAL domain"/>
    <property type="match status" value="1"/>
</dbReference>
<reference evidence="7 8" key="1">
    <citation type="submission" date="2020-08" db="EMBL/GenBank/DDBJ databases">
        <title>Genomic Encyclopedia of Type Strains, Phase IV (KMG-IV): sequencing the most valuable type-strain genomes for metagenomic binning, comparative biology and taxonomic classification.</title>
        <authorList>
            <person name="Goeker M."/>
        </authorList>
    </citation>
    <scope>NUCLEOTIDE SEQUENCE [LARGE SCALE GENOMIC DNA]</scope>
    <source>
        <strain evidence="7 8">DSM 26723</strain>
    </source>
</reference>
<keyword evidence="3" id="KW-0812">Transmembrane</keyword>
<dbReference type="Proteomes" id="UP000588068">
    <property type="component" value="Unassembled WGS sequence"/>
</dbReference>
<dbReference type="InterPro" id="IPR005330">
    <property type="entry name" value="MHYT_dom"/>
</dbReference>
<dbReference type="Pfam" id="PF00990">
    <property type="entry name" value="GGDEF"/>
    <property type="match status" value="1"/>
</dbReference>
<feature type="transmembrane region" description="Helical" evidence="3">
    <location>
        <begin position="41"/>
        <end position="67"/>
    </location>
</feature>
<dbReference type="SUPFAM" id="SSF52096">
    <property type="entry name" value="ClpP/crotonase"/>
    <property type="match status" value="1"/>
</dbReference>
<accession>A0A841HL04</accession>
<feature type="domain" description="GGDEF" evidence="5">
    <location>
        <begin position="289"/>
        <end position="422"/>
    </location>
</feature>
<dbReference type="InterPro" id="IPR029045">
    <property type="entry name" value="ClpP/crotonase-like_dom_sf"/>
</dbReference>
<dbReference type="InterPro" id="IPR052155">
    <property type="entry name" value="Biofilm_reg_signaling"/>
</dbReference>
<dbReference type="SMART" id="SM00052">
    <property type="entry name" value="EAL"/>
    <property type="match status" value="1"/>
</dbReference>
<dbReference type="PROSITE" id="PS50883">
    <property type="entry name" value="EAL"/>
    <property type="match status" value="1"/>
</dbReference>
<dbReference type="InterPro" id="IPR001633">
    <property type="entry name" value="EAL_dom"/>
</dbReference>
<dbReference type="PANTHER" id="PTHR44757">
    <property type="entry name" value="DIGUANYLATE CYCLASE DGCP"/>
    <property type="match status" value="1"/>
</dbReference>
<dbReference type="InterPro" id="IPR043128">
    <property type="entry name" value="Rev_trsase/Diguanyl_cyclase"/>
</dbReference>
<dbReference type="GO" id="GO:0016020">
    <property type="term" value="C:membrane"/>
    <property type="evidence" value="ECO:0007669"/>
    <property type="project" value="UniProtKB-UniRule"/>
</dbReference>
<dbReference type="PROSITE" id="PS50924">
    <property type="entry name" value="MHYT"/>
    <property type="match status" value="1"/>
</dbReference>
<dbReference type="FunFam" id="3.20.20.450:FF:000001">
    <property type="entry name" value="Cyclic di-GMP phosphodiesterase yahA"/>
    <property type="match status" value="1"/>
</dbReference>
<keyword evidence="3" id="KW-0472">Membrane</keyword>
<feature type="transmembrane region" description="Helical" evidence="3">
    <location>
        <begin position="73"/>
        <end position="96"/>
    </location>
</feature>
<dbReference type="SUPFAM" id="SSF141868">
    <property type="entry name" value="EAL domain-like"/>
    <property type="match status" value="1"/>
</dbReference>
<evidence type="ECO:0000256" key="2">
    <source>
        <dbReference type="ARBA" id="ARBA00022636"/>
    </source>
</evidence>
<feature type="domain" description="EAL" evidence="4">
    <location>
        <begin position="431"/>
        <end position="685"/>
    </location>
</feature>
<evidence type="ECO:0000259" key="5">
    <source>
        <dbReference type="PROSITE" id="PS50887"/>
    </source>
</evidence>
<dbReference type="SUPFAM" id="SSF55073">
    <property type="entry name" value="Nucleotide cyclase"/>
    <property type="match status" value="1"/>
</dbReference>
<feature type="domain" description="MHYT" evidence="6">
    <location>
        <begin position="5"/>
        <end position="199"/>
    </location>
</feature>
<dbReference type="Pfam" id="PF00563">
    <property type="entry name" value="EAL"/>
    <property type="match status" value="1"/>
</dbReference>